<dbReference type="SUPFAM" id="SSF52743">
    <property type="entry name" value="Subtilisin-like"/>
    <property type="match status" value="1"/>
</dbReference>
<evidence type="ECO:0000256" key="2">
    <source>
        <dbReference type="ARBA" id="ARBA00022729"/>
    </source>
</evidence>
<keyword evidence="5" id="KW-0645">Protease</keyword>
<gene>
    <name evidence="5" type="ORF">POM88_053371</name>
</gene>
<keyword evidence="6" id="KW-1185">Reference proteome</keyword>
<reference evidence="5" key="2">
    <citation type="submission" date="2023-05" db="EMBL/GenBank/DDBJ databases">
        <authorList>
            <person name="Schelkunov M.I."/>
        </authorList>
    </citation>
    <scope>NUCLEOTIDE SEQUENCE</scope>
    <source>
        <strain evidence="5">Hsosn_3</strain>
        <tissue evidence="5">Leaf</tissue>
    </source>
</reference>
<proteinExistence type="inferred from homology"/>
<evidence type="ECO:0000259" key="4">
    <source>
        <dbReference type="Pfam" id="PF00082"/>
    </source>
</evidence>
<comment type="caution">
    <text evidence="3">Lacks conserved residue(s) required for the propagation of feature annotation.</text>
</comment>
<dbReference type="Gene3D" id="3.40.50.200">
    <property type="entry name" value="Peptidase S8/S53 domain"/>
    <property type="match status" value="1"/>
</dbReference>
<evidence type="ECO:0000313" key="6">
    <source>
        <dbReference type="Proteomes" id="UP001237642"/>
    </source>
</evidence>
<dbReference type="InterPro" id="IPR045051">
    <property type="entry name" value="SBT"/>
</dbReference>
<dbReference type="InterPro" id="IPR036852">
    <property type="entry name" value="Peptidase_S8/S53_dom_sf"/>
</dbReference>
<feature type="domain" description="Peptidase S8/S53" evidence="4">
    <location>
        <begin position="2"/>
        <end position="95"/>
    </location>
</feature>
<comment type="caution">
    <text evidence="5">The sequence shown here is derived from an EMBL/GenBank/DDBJ whole genome shotgun (WGS) entry which is preliminary data.</text>
</comment>
<protein>
    <submittedName>
        <fullName evidence="5">Subtilisin-like protease sbt5.3</fullName>
    </submittedName>
</protein>
<keyword evidence="5" id="KW-0378">Hydrolase</keyword>
<reference evidence="5" key="1">
    <citation type="submission" date="2023-02" db="EMBL/GenBank/DDBJ databases">
        <title>Genome of toxic invasive species Heracleum sosnowskyi carries increased number of genes despite the absence of recent whole-genome duplications.</title>
        <authorList>
            <person name="Schelkunov M."/>
            <person name="Shtratnikova V."/>
            <person name="Makarenko M."/>
            <person name="Klepikova A."/>
            <person name="Omelchenko D."/>
            <person name="Novikova G."/>
            <person name="Obukhova E."/>
            <person name="Bogdanov V."/>
            <person name="Penin A."/>
            <person name="Logacheva M."/>
        </authorList>
    </citation>
    <scope>NUCLEOTIDE SEQUENCE</scope>
    <source>
        <strain evidence="5">Hsosn_3</strain>
        <tissue evidence="5">Leaf</tissue>
    </source>
</reference>
<dbReference type="PROSITE" id="PS51892">
    <property type="entry name" value="SUBTILASE"/>
    <property type="match status" value="1"/>
</dbReference>
<dbReference type="GO" id="GO:0006508">
    <property type="term" value="P:proteolysis"/>
    <property type="evidence" value="ECO:0007669"/>
    <property type="project" value="UniProtKB-KW"/>
</dbReference>
<accession>A0AAD8GP45</accession>
<sequence>MMFTARIAAYKVCYAFGYSGSDILAAMDTTVSDGVNIMSLSLGGVPKPYYQDSIAIATLGGFQQGVVVSCSVGNSSPYSSIAGNVAPWIMTLAASYLDKSFPST</sequence>
<dbReference type="EMBL" id="JAUIZM010000017">
    <property type="protein sequence ID" value="KAK1352432.1"/>
    <property type="molecule type" value="Genomic_DNA"/>
</dbReference>
<evidence type="ECO:0000313" key="5">
    <source>
        <dbReference type="EMBL" id="KAK1352432.1"/>
    </source>
</evidence>
<evidence type="ECO:0000256" key="3">
    <source>
        <dbReference type="PROSITE-ProRule" id="PRU01240"/>
    </source>
</evidence>
<dbReference type="GO" id="GO:0004252">
    <property type="term" value="F:serine-type endopeptidase activity"/>
    <property type="evidence" value="ECO:0007669"/>
    <property type="project" value="InterPro"/>
</dbReference>
<comment type="similarity">
    <text evidence="1 3">Belongs to the peptidase S8 family.</text>
</comment>
<organism evidence="5 6">
    <name type="scientific">Heracleum sosnowskyi</name>
    <dbReference type="NCBI Taxonomy" id="360622"/>
    <lineage>
        <taxon>Eukaryota</taxon>
        <taxon>Viridiplantae</taxon>
        <taxon>Streptophyta</taxon>
        <taxon>Embryophyta</taxon>
        <taxon>Tracheophyta</taxon>
        <taxon>Spermatophyta</taxon>
        <taxon>Magnoliopsida</taxon>
        <taxon>eudicotyledons</taxon>
        <taxon>Gunneridae</taxon>
        <taxon>Pentapetalae</taxon>
        <taxon>asterids</taxon>
        <taxon>campanulids</taxon>
        <taxon>Apiales</taxon>
        <taxon>Apiaceae</taxon>
        <taxon>Apioideae</taxon>
        <taxon>apioid superclade</taxon>
        <taxon>Tordylieae</taxon>
        <taxon>Tordyliinae</taxon>
        <taxon>Heracleum</taxon>
    </lineage>
</organism>
<dbReference type="InterPro" id="IPR000209">
    <property type="entry name" value="Peptidase_S8/S53_dom"/>
</dbReference>
<dbReference type="PANTHER" id="PTHR10795">
    <property type="entry name" value="PROPROTEIN CONVERTASE SUBTILISIN/KEXIN"/>
    <property type="match status" value="1"/>
</dbReference>
<keyword evidence="2" id="KW-0732">Signal</keyword>
<dbReference type="AlphaFoldDB" id="A0AAD8GP45"/>
<evidence type="ECO:0000256" key="1">
    <source>
        <dbReference type="ARBA" id="ARBA00011073"/>
    </source>
</evidence>
<dbReference type="Proteomes" id="UP001237642">
    <property type="component" value="Unassembled WGS sequence"/>
</dbReference>
<name>A0AAD8GP45_9APIA</name>
<dbReference type="Pfam" id="PF00082">
    <property type="entry name" value="Peptidase_S8"/>
    <property type="match status" value="1"/>
</dbReference>